<dbReference type="Proteomes" id="UP000006502">
    <property type="component" value="Chromosome"/>
</dbReference>
<comment type="function">
    <text evidence="1">Removes the N-terminal methionine from nascent proteins. The N-terminal methionine is often cleaved when the second residue in the primary sequence is small and uncharged (Met-Ala-, Cys, Gly, Pro, Ser, Thr, or Val). Requires deformylation of the N(alpha)-formylated initiator methionine before it can be hydrolyzed.</text>
</comment>
<sequence length="294" mass="33403">MKLNLNANKIEPKTAQEVQIMRIGGLIWQAIRDYLYQEVKVGMTLKQVEELVKEQFKKYGVIPSFNKKNDFPSVICLSPNSCVVHGSATNEVIKEGDKLTIDLGFEYQGLNIDSAFSVFFELDPKNFSEEEYASKNKDLEEYKYLNQLTIAMFYASIKDLKASDLTGSISESMESFFKKYFPSKYSFLERFSGHGIGRELHEFPRIHNFGMKRNEGVVLPANSTICIEPMVIEQGDGSWVVGKDGFGIYAKSSSAKTLHYEHLVLIKEEGVEVLTASLQEMNEIKSSYEIVTKF</sequence>
<reference evidence="8" key="2">
    <citation type="submission" date="2012-07" db="EMBL/GenBank/DDBJ databases">
        <title>Complete genome sequence of 'Candidatus Mycoplasma haemolamae'.</title>
        <authorList>
            <person name="Guimaraes A.M.S."/>
            <person name="Toth B."/>
            <person name="Santos A.P."/>
            <person name="Nascimento N.C."/>
            <person name="Sojka J.E."/>
            <person name="Messick J.B."/>
        </authorList>
    </citation>
    <scope>NUCLEOTIDE SEQUENCE [LARGE SCALE GENOMIC DNA]</scope>
    <source>
        <strain evidence="8">Purdue</strain>
    </source>
</reference>
<feature type="domain" description="Peptidase M24" evidence="6">
    <location>
        <begin position="20"/>
        <end position="268"/>
    </location>
</feature>
<accession>I7C6G5</accession>
<dbReference type="PRINTS" id="PR00599">
    <property type="entry name" value="MAPEPTIDASE"/>
</dbReference>
<organism evidence="7 8">
    <name type="scientific">Mycoplasma haematolamae (strain Purdue)</name>
    <dbReference type="NCBI Taxonomy" id="1212765"/>
    <lineage>
        <taxon>Bacteria</taxon>
        <taxon>Bacillati</taxon>
        <taxon>Mycoplasmatota</taxon>
        <taxon>Mollicutes</taxon>
        <taxon>Mycoplasmataceae</taxon>
        <taxon>Mycoplasma</taxon>
    </lineage>
</organism>
<dbReference type="KEGG" id="mhl:MHLP_02610"/>
<dbReference type="PATRIC" id="fig|1212765.3.peg.589"/>
<protein>
    <submittedName>
        <fullName evidence="7">Methionine aminopeptidase, type I</fullName>
    </submittedName>
</protein>
<proteinExistence type="predicted"/>
<reference evidence="7 8" key="1">
    <citation type="journal article" date="2012" name="J. Bacteriol.">
        <title>Genome Sequence of "Candidatus Mycoplasma haemolamae" Strain Purdue, a Red Blood Cell Pathogen of Alpacas (Vicugna pacos) and Llamas (Lama glama).</title>
        <authorList>
            <person name="Guimaraes A.M."/>
            <person name="Toth B."/>
            <person name="Santos A.P."/>
            <person name="do Nascimento N.C."/>
            <person name="Kritchevsky J.E."/>
            <person name="Messick J.B."/>
        </authorList>
    </citation>
    <scope>NUCLEOTIDE SEQUENCE [LARGE SCALE GENOMIC DNA]</scope>
    <source>
        <strain evidence="7 8">Purdue</strain>
    </source>
</reference>
<dbReference type="GO" id="GO:0005829">
    <property type="term" value="C:cytosol"/>
    <property type="evidence" value="ECO:0007669"/>
    <property type="project" value="TreeGrafter"/>
</dbReference>
<keyword evidence="5" id="KW-0378">Hydrolase</keyword>
<dbReference type="STRING" id="1212765.MHLP_02610"/>
<evidence type="ECO:0000313" key="7">
    <source>
        <dbReference type="EMBL" id="AFO52102.1"/>
    </source>
</evidence>
<dbReference type="PANTHER" id="PTHR43330">
    <property type="entry name" value="METHIONINE AMINOPEPTIDASE"/>
    <property type="match status" value="1"/>
</dbReference>
<dbReference type="PANTHER" id="PTHR43330:SF27">
    <property type="entry name" value="METHIONINE AMINOPEPTIDASE"/>
    <property type="match status" value="1"/>
</dbReference>
<dbReference type="OrthoDB" id="9802055at2"/>
<dbReference type="Pfam" id="PF00557">
    <property type="entry name" value="Peptidase_M24"/>
    <property type="match status" value="1"/>
</dbReference>
<dbReference type="InterPro" id="IPR000994">
    <property type="entry name" value="Pept_M24"/>
</dbReference>
<evidence type="ECO:0000256" key="2">
    <source>
        <dbReference type="ARBA" id="ARBA00022438"/>
    </source>
</evidence>
<dbReference type="GO" id="GO:0006508">
    <property type="term" value="P:proteolysis"/>
    <property type="evidence" value="ECO:0007669"/>
    <property type="project" value="UniProtKB-KW"/>
</dbReference>
<keyword evidence="3" id="KW-0645">Protease</keyword>
<dbReference type="Gene3D" id="3.90.230.10">
    <property type="entry name" value="Creatinase/methionine aminopeptidase superfamily"/>
    <property type="match status" value="1"/>
</dbReference>
<keyword evidence="2 7" id="KW-0031">Aminopeptidase</keyword>
<dbReference type="EMBL" id="CP003731">
    <property type="protein sequence ID" value="AFO52102.1"/>
    <property type="molecule type" value="Genomic_DNA"/>
</dbReference>
<dbReference type="InterPro" id="IPR001714">
    <property type="entry name" value="Pept_M24_MAP"/>
</dbReference>
<dbReference type="HOGENOM" id="CLU_015857_0_1_14"/>
<evidence type="ECO:0000256" key="3">
    <source>
        <dbReference type="ARBA" id="ARBA00022670"/>
    </source>
</evidence>
<dbReference type="GO" id="GO:0046872">
    <property type="term" value="F:metal ion binding"/>
    <property type="evidence" value="ECO:0007669"/>
    <property type="project" value="UniProtKB-KW"/>
</dbReference>
<dbReference type="InterPro" id="IPR036005">
    <property type="entry name" value="Creatinase/aminopeptidase-like"/>
</dbReference>
<gene>
    <name evidence="7" type="ordered locus">MHLP_02610</name>
</gene>
<evidence type="ECO:0000256" key="1">
    <source>
        <dbReference type="ARBA" id="ARBA00002521"/>
    </source>
</evidence>
<keyword evidence="8" id="KW-1185">Reference proteome</keyword>
<evidence type="ECO:0000313" key="8">
    <source>
        <dbReference type="Proteomes" id="UP000006502"/>
    </source>
</evidence>
<evidence type="ECO:0000259" key="6">
    <source>
        <dbReference type="Pfam" id="PF00557"/>
    </source>
</evidence>
<dbReference type="GO" id="GO:0070006">
    <property type="term" value="F:metalloaminopeptidase activity"/>
    <property type="evidence" value="ECO:0007669"/>
    <property type="project" value="InterPro"/>
</dbReference>
<evidence type="ECO:0000256" key="4">
    <source>
        <dbReference type="ARBA" id="ARBA00022723"/>
    </source>
</evidence>
<dbReference type="PROSITE" id="PS00680">
    <property type="entry name" value="MAP_1"/>
    <property type="match status" value="1"/>
</dbReference>
<dbReference type="SUPFAM" id="SSF55920">
    <property type="entry name" value="Creatinase/aminopeptidase"/>
    <property type="match status" value="1"/>
</dbReference>
<name>I7C6G5_MYCHA</name>
<dbReference type="AlphaFoldDB" id="I7C6G5"/>
<keyword evidence="4" id="KW-0479">Metal-binding</keyword>
<evidence type="ECO:0000256" key="5">
    <source>
        <dbReference type="ARBA" id="ARBA00022801"/>
    </source>
</evidence>
<dbReference type="InterPro" id="IPR002467">
    <property type="entry name" value="Pept_M24A_MAP1"/>
</dbReference>